<keyword evidence="3" id="KW-1185">Reference proteome</keyword>
<comment type="caution">
    <text evidence="2">The sequence shown here is derived from an EMBL/GenBank/DDBJ whole genome shotgun (WGS) entry which is preliminary data.</text>
</comment>
<name>A0ABD1PX80_9LAMI</name>
<keyword evidence="1" id="KW-0472">Membrane</keyword>
<keyword evidence="1" id="KW-1133">Transmembrane helix</keyword>
<reference evidence="3" key="1">
    <citation type="submission" date="2024-07" db="EMBL/GenBank/DDBJ databases">
        <title>Two chromosome-level genome assemblies of Korean endemic species Abeliophyllum distichum and Forsythia ovata (Oleaceae).</title>
        <authorList>
            <person name="Jang H."/>
        </authorList>
    </citation>
    <scope>NUCLEOTIDE SEQUENCE [LARGE SCALE GENOMIC DNA]</scope>
</reference>
<sequence length="101" mass="10634">MVTQGGVVCIALSYLADTVSEGKRVSAFGVLSGVVSAAYVAAVVSIIAAVYMKVFLKDTTSHTDALEHPILKHGTESNQACCESSKKVDFIKGIVCLLKSR</sequence>
<dbReference type="Proteomes" id="UP001604277">
    <property type="component" value="Unassembled WGS sequence"/>
</dbReference>
<evidence type="ECO:0000313" key="2">
    <source>
        <dbReference type="EMBL" id="KAL2468523.1"/>
    </source>
</evidence>
<dbReference type="EMBL" id="JBFOLJ010000016">
    <property type="protein sequence ID" value="KAL2468523.1"/>
    <property type="molecule type" value="Genomic_DNA"/>
</dbReference>
<evidence type="ECO:0000256" key="1">
    <source>
        <dbReference type="SAM" id="Phobius"/>
    </source>
</evidence>
<accession>A0ABD1PX80</accession>
<organism evidence="2 3">
    <name type="scientific">Forsythia ovata</name>
    <dbReference type="NCBI Taxonomy" id="205694"/>
    <lineage>
        <taxon>Eukaryota</taxon>
        <taxon>Viridiplantae</taxon>
        <taxon>Streptophyta</taxon>
        <taxon>Embryophyta</taxon>
        <taxon>Tracheophyta</taxon>
        <taxon>Spermatophyta</taxon>
        <taxon>Magnoliopsida</taxon>
        <taxon>eudicotyledons</taxon>
        <taxon>Gunneridae</taxon>
        <taxon>Pentapetalae</taxon>
        <taxon>asterids</taxon>
        <taxon>lamiids</taxon>
        <taxon>Lamiales</taxon>
        <taxon>Oleaceae</taxon>
        <taxon>Forsythieae</taxon>
        <taxon>Forsythia</taxon>
    </lineage>
</organism>
<protein>
    <submittedName>
        <fullName evidence="2">Hippocampus abundant transcript-like protein 1</fullName>
    </submittedName>
</protein>
<gene>
    <name evidence="2" type="ORF">Fot_50099</name>
</gene>
<evidence type="ECO:0000313" key="3">
    <source>
        <dbReference type="Proteomes" id="UP001604277"/>
    </source>
</evidence>
<proteinExistence type="predicted"/>
<dbReference type="AlphaFoldDB" id="A0ABD1PX80"/>
<feature type="transmembrane region" description="Helical" evidence="1">
    <location>
        <begin position="27"/>
        <end position="51"/>
    </location>
</feature>
<keyword evidence="1" id="KW-0812">Transmembrane</keyword>